<reference evidence="2" key="1">
    <citation type="submission" date="2020-04" db="EMBL/GenBank/DDBJ databases">
        <authorList>
            <person name="Zhang T."/>
        </authorList>
    </citation>
    <scope>NUCLEOTIDE SEQUENCE</scope>
    <source>
        <strain evidence="2">HKST-UBA11</strain>
    </source>
</reference>
<feature type="compositionally biased region" description="Polar residues" evidence="1">
    <location>
        <begin position="41"/>
        <end position="51"/>
    </location>
</feature>
<comment type="caution">
    <text evidence="2">The sequence shown here is derived from an EMBL/GenBank/DDBJ whole genome shotgun (WGS) entry which is preliminary data.</text>
</comment>
<gene>
    <name evidence="2" type="ORF">KC717_05480</name>
</gene>
<proteinExistence type="predicted"/>
<evidence type="ECO:0000313" key="3">
    <source>
        <dbReference type="Proteomes" id="UP000754563"/>
    </source>
</evidence>
<dbReference type="EMBL" id="JAGQLH010000075">
    <property type="protein sequence ID" value="MCA9386072.1"/>
    <property type="molecule type" value="Genomic_DNA"/>
</dbReference>
<accession>A0A955L8I3</accession>
<evidence type="ECO:0000256" key="1">
    <source>
        <dbReference type="SAM" id="MobiDB-lite"/>
    </source>
</evidence>
<evidence type="ECO:0000313" key="2">
    <source>
        <dbReference type="EMBL" id="MCA9386072.1"/>
    </source>
</evidence>
<reference evidence="2" key="2">
    <citation type="journal article" date="2021" name="Microbiome">
        <title>Successional dynamics and alternative stable states in a saline activated sludge microbial community over 9 years.</title>
        <authorList>
            <person name="Wang Y."/>
            <person name="Ye J."/>
            <person name="Ju F."/>
            <person name="Liu L."/>
            <person name="Boyd J.A."/>
            <person name="Deng Y."/>
            <person name="Parks D.H."/>
            <person name="Jiang X."/>
            <person name="Yin X."/>
            <person name="Woodcroft B.J."/>
            <person name="Tyson G.W."/>
            <person name="Hugenholtz P."/>
            <person name="Polz M.F."/>
            <person name="Zhang T."/>
        </authorList>
    </citation>
    <scope>NUCLEOTIDE SEQUENCE</scope>
    <source>
        <strain evidence="2">HKST-UBA11</strain>
    </source>
</reference>
<feature type="region of interest" description="Disordered" evidence="1">
    <location>
        <begin position="41"/>
        <end position="60"/>
    </location>
</feature>
<dbReference type="AlphaFoldDB" id="A0A955L8I3"/>
<dbReference type="Proteomes" id="UP000754563">
    <property type="component" value="Unassembled WGS sequence"/>
</dbReference>
<organism evidence="2 3">
    <name type="scientific">Candidatus Dojkabacteria bacterium</name>
    <dbReference type="NCBI Taxonomy" id="2099670"/>
    <lineage>
        <taxon>Bacteria</taxon>
        <taxon>Candidatus Dojkabacteria</taxon>
    </lineage>
</organism>
<sequence>MKSIVSLFLIGAFFFGWFRFGDANQESVRIHDRDRIHWEDTSQSNNTQNKLNYHHKKAHK</sequence>
<name>A0A955L8I3_9BACT</name>
<protein>
    <submittedName>
        <fullName evidence="2">Uncharacterized protein</fullName>
    </submittedName>
</protein>